<dbReference type="GO" id="GO:2000022">
    <property type="term" value="P:regulation of jasmonic acid mediated signaling pathway"/>
    <property type="evidence" value="ECO:0007669"/>
    <property type="project" value="UniProtKB-UniRule"/>
</dbReference>
<dbReference type="GO" id="GO:0005634">
    <property type="term" value="C:nucleus"/>
    <property type="evidence" value="ECO:0007669"/>
    <property type="project" value="UniProtKB-SubCell"/>
</dbReference>
<evidence type="ECO:0000313" key="8">
    <source>
        <dbReference type="Proteomes" id="UP001140949"/>
    </source>
</evidence>
<dbReference type="Pfam" id="PF09425">
    <property type="entry name" value="Jas_motif"/>
    <property type="match status" value="1"/>
</dbReference>
<organism evidence="7 8">
    <name type="scientific">Iris pallida</name>
    <name type="common">Sweet iris</name>
    <dbReference type="NCBI Taxonomy" id="29817"/>
    <lineage>
        <taxon>Eukaryota</taxon>
        <taxon>Viridiplantae</taxon>
        <taxon>Streptophyta</taxon>
        <taxon>Embryophyta</taxon>
        <taxon>Tracheophyta</taxon>
        <taxon>Spermatophyta</taxon>
        <taxon>Magnoliopsida</taxon>
        <taxon>Liliopsida</taxon>
        <taxon>Asparagales</taxon>
        <taxon>Iridaceae</taxon>
        <taxon>Iridoideae</taxon>
        <taxon>Irideae</taxon>
        <taxon>Iris</taxon>
    </lineage>
</organism>
<evidence type="ECO:0000259" key="6">
    <source>
        <dbReference type="PROSITE" id="PS51320"/>
    </source>
</evidence>
<keyword evidence="8" id="KW-1185">Reference proteome</keyword>
<keyword evidence="4" id="KW-0539">Nucleus</keyword>
<dbReference type="InterPro" id="IPR040390">
    <property type="entry name" value="TIFY/JAZ"/>
</dbReference>
<dbReference type="GO" id="GO:0031347">
    <property type="term" value="P:regulation of defense response"/>
    <property type="evidence" value="ECO:0007669"/>
    <property type="project" value="UniProtKB-UniRule"/>
</dbReference>
<feature type="domain" description="Tify" evidence="6">
    <location>
        <begin position="39"/>
        <end position="74"/>
    </location>
</feature>
<feature type="compositionally biased region" description="Basic and acidic residues" evidence="5">
    <location>
        <begin position="1"/>
        <end position="26"/>
    </location>
</feature>
<sequence>MDPQKEEEPEVEGVKKEHQEEQDSTKTRVRVWDAMSPDPDAEAGHLTVFYNGSICVCDEITPAKAQAIMLIAAASSAARNRTAASNATAAAAANAAALTRSLSRQSSSSVAAAAAAAAASPPQAQVPYGPGANSLCKLQAELPHARRHSLQQFMEKRRSRLVSKAPYASTKKPDEGSEAGLEVKPQLT</sequence>
<protein>
    <recommendedName>
        <fullName evidence="4">Protein TIFY</fullName>
    </recommendedName>
    <alternativeName>
        <fullName evidence="4">Jasmonate ZIM domain-containing protein</fullName>
    </alternativeName>
</protein>
<dbReference type="PROSITE" id="PS51320">
    <property type="entry name" value="TIFY"/>
    <property type="match status" value="1"/>
</dbReference>
<gene>
    <name evidence="7" type="ORF">M6B38_376470</name>
</gene>
<feature type="region of interest" description="Disordered" evidence="5">
    <location>
        <begin position="1"/>
        <end position="29"/>
    </location>
</feature>
<evidence type="ECO:0000256" key="5">
    <source>
        <dbReference type="SAM" id="MobiDB-lite"/>
    </source>
</evidence>
<evidence type="ECO:0000313" key="7">
    <source>
        <dbReference type="EMBL" id="KAJ6825503.1"/>
    </source>
</evidence>
<dbReference type="EMBL" id="JANAVB010021600">
    <property type="protein sequence ID" value="KAJ6825503.1"/>
    <property type="molecule type" value="Genomic_DNA"/>
</dbReference>
<keyword evidence="2 4" id="KW-1184">Jasmonic acid signaling pathway</keyword>
<comment type="subcellular location">
    <subcellularLocation>
        <location evidence="4">Nucleus</location>
    </subcellularLocation>
</comment>
<evidence type="ECO:0000256" key="2">
    <source>
        <dbReference type="ARBA" id="ARBA00022819"/>
    </source>
</evidence>
<name>A0AAX6GAK4_IRIPA</name>
<evidence type="ECO:0000256" key="4">
    <source>
        <dbReference type="RuleBase" id="RU369065"/>
    </source>
</evidence>
<dbReference type="GO" id="GO:0009611">
    <property type="term" value="P:response to wounding"/>
    <property type="evidence" value="ECO:0007669"/>
    <property type="project" value="UniProtKB-UniRule"/>
</dbReference>
<dbReference type="InterPro" id="IPR010399">
    <property type="entry name" value="Tify_dom"/>
</dbReference>
<keyword evidence="3" id="KW-0832">Ubl conjugation</keyword>
<feature type="region of interest" description="Disordered" evidence="5">
    <location>
        <begin position="148"/>
        <end position="188"/>
    </location>
</feature>
<dbReference type="InterPro" id="IPR018467">
    <property type="entry name" value="CCT_CS"/>
</dbReference>
<comment type="similarity">
    <text evidence="1 4">Belongs to the TIFY/JAZ family.</text>
</comment>
<dbReference type="PANTHER" id="PTHR33077">
    <property type="entry name" value="PROTEIN TIFY 4A-RELATED-RELATED"/>
    <property type="match status" value="1"/>
</dbReference>
<evidence type="ECO:0000256" key="3">
    <source>
        <dbReference type="ARBA" id="ARBA00022843"/>
    </source>
</evidence>
<dbReference type="PANTHER" id="PTHR33077:SF61">
    <property type="entry name" value="PROTEIN TIFY 3A-RELATED"/>
    <property type="match status" value="1"/>
</dbReference>
<comment type="caution">
    <text evidence="7">The sequence shown here is derived from an EMBL/GenBank/DDBJ whole genome shotgun (WGS) entry which is preliminary data.</text>
</comment>
<dbReference type="Proteomes" id="UP001140949">
    <property type="component" value="Unassembled WGS sequence"/>
</dbReference>
<evidence type="ECO:0000256" key="1">
    <source>
        <dbReference type="ARBA" id="ARBA00008614"/>
    </source>
</evidence>
<comment type="domain">
    <text evidence="4">The jas domain is required for interaction with COI1.</text>
</comment>
<comment type="function">
    <text evidence="4">Repressor of jasmonate responses.</text>
</comment>
<reference evidence="7" key="1">
    <citation type="journal article" date="2023" name="GigaByte">
        <title>Genome assembly of the bearded iris, Iris pallida Lam.</title>
        <authorList>
            <person name="Bruccoleri R.E."/>
            <person name="Oakeley E.J."/>
            <person name="Faust A.M.E."/>
            <person name="Altorfer M."/>
            <person name="Dessus-Babus S."/>
            <person name="Burckhardt D."/>
            <person name="Oertli M."/>
            <person name="Naumann U."/>
            <person name="Petersen F."/>
            <person name="Wong J."/>
        </authorList>
    </citation>
    <scope>NUCLEOTIDE SEQUENCE</scope>
    <source>
        <strain evidence="7">GSM-AAB239-AS_SAM_17_03QT</strain>
    </source>
</reference>
<accession>A0AAX6GAK4</accession>
<dbReference type="AlphaFoldDB" id="A0AAX6GAK4"/>
<reference evidence="7" key="2">
    <citation type="submission" date="2023-04" db="EMBL/GenBank/DDBJ databases">
        <authorList>
            <person name="Bruccoleri R.E."/>
            <person name="Oakeley E.J."/>
            <person name="Faust A.-M."/>
            <person name="Dessus-Babus S."/>
            <person name="Altorfer M."/>
            <person name="Burckhardt D."/>
            <person name="Oertli M."/>
            <person name="Naumann U."/>
            <person name="Petersen F."/>
            <person name="Wong J."/>
        </authorList>
    </citation>
    <scope>NUCLEOTIDE SEQUENCE</scope>
    <source>
        <strain evidence="7">GSM-AAB239-AS_SAM_17_03QT</strain>
        <tissue evidence="7">Leaf</tissue>
    </source>
</reference>
<dbReference type="Pfam" id="PF06200">
    <property type="entry name" value="tify"/>
    <property type="match status" value="1"/>
</dbReference>
<proteinExistence type="inferred from homology"/>
<dbReference type="SMART" id="SM00979">
    <property type="entry name" value="TIFY"/>
    <property type="match status" value="1"/>
</dbReference>